<evidence type="ECO:0000256" key="4">
    <source>
        <dbReference type="ARBA" id="ARBA00023125"/>
    </source>
</evidence>
<feature type="compositionally biased region" description="Acidic residues" evidence="6">
    <location>
        <begin position="315"/>
        <end position="326"/>
    </location>
</feature>
<feature type="region of interest" description="Disordered" evidence="6">
    <location>
        <begin position="249"/>
        <end position="352"/>
    </location>
</feature>
<dbReference type="AlphaFoldDB" id="A0A238GUA1"/>
<proteinExistence type="inferred from homology"/>
<evidence type="ECO:0000256" key="5">
    <source>
        <dbReference type="PROSITE-ProRule" id="PRU00289"/>
    </source>
</evidence>
<sequence length="844" mass="94918">MKSKKLYLVLIIGVLLAFLTLSSWLGNSGLVGRFGVWFAAINKKYFGYLSLINLPYLAWVLFLLYRAKNPFTEIVLEKTLGHLLGILSLLFLQSSLLNQGEIGNSARLFLRPFIGDFGLYALITLMLVISYLILFKLPPKSVFYPYMNKTQNLLKEIYKQCLQAFSPNFSLKKEGFENTPSDSQKKETNNDKEKENLKENPIDENHKPPNEESFLAIPTPYNTTLNNSEPQEGLVQISPHPPTHYTIYPKRNRFDDLTNPTLKEPKQETKEKEPTLKKETPTTLKPIMPISAPNTENDNKTENHKTPNHPIKEDDLQENAQEENIEEKENLKEEKRETQNAPNFSPLTPTSTKKPIMVKELSENKEILDGLDYGEVQKPKDYELPTTQLLNAVCLKETSLDENEIDQKIQDLLSKLRTFKIDGDIIRTYSGPIVTTFEFRPAPSVKVSRILGLSDDLAMTLCAESIRIQAPIKGKDVVGIEIPNSQSQIIYLREILESELFQKSSSPLTLALGKDIVGNPFITDLKKLPHLLIAGTTGSGKSVGVNAMILSLLYKNPPEQLKLVMIDPKMVEFSIYADIPHLLTPIITDPKKAIGALQSVAKEMERRYSLMSEYKVKTIDSYNEQAKSNGVEAFPYLIVVIDELADLMMTGGKEAEFPIARIAQMGRASGLHLIVATQRPSVDVVTGLIKTNLPSRVSFRVGTKIDSKVILDTDGAQSLLGRGDMLFTPPGTNGLVRLHAPFATEDEIKKIVDFIKAQKEVQYDKDFLLEESRMPLDTPNYQGDDILERAKAVILEKKITSTSFLQRQLKIGYNQAATITDELEAQGFLSPRNAKGNREILQNF</sequence>
<dbReference type="InterPro" id="IPR002543">
    <property type="entry name" value="FtsK_dom"/>
</dbReference>
<keyword evidence="7" id="KW-1133">Transmembrane helix</keyword>
<evidence type="ECO:0000256" key="7">
    <source>
        <dbReference type="SAM" id="Phobius"/>
    </source>
</evidence>
<dbReference type="InterPro" id="IPR041027">
    <property type="entry name" value="FtsK_alpha"/>
</dbReference>
<name>A0A238GUA1_HELPX</name>
<dbReference type="CDD" id="cd01127">
    <property type="entry name" value="TrwB_TraG_TraD_VirD4"/>
    <property type="match status" value="1"/>
</dbReference>
<keyword evidence="9" id="KW-0131">Cell cycle</keyword>
<feature type="compositionally biased region" description="Basic and acidic residues" evidence="6">
    <location>
        <begin position="183"/>
        <end position="210"/>
    </location>
</feature>
<feature type="transmembrane region" description="Helical" evidence="7">
    <location>
        <begin position="117"/>
        <end position="137"/>
    </location>
</feature>
<dbReference type="InterPro" id="IPR018541">
    <property type="entry name" value="Ftsk_gamma"/>
</dbReference>
<comment type="similarity">
    <text evidence="1">Belongs to the FtsK/SpoIIIE/SftA family.</text>
</comment>
<accession>A0A238GUA1</accession>
<dbReference type="Gene3D" id="3.30.980.40">
    <property type="match status" value="1"/>
</dbReference>
<dbReference type="InterPro" id="IPR050206">
    <property type="entry name" value="FtsK/SpoIIIE/SftA"/>
</dbReference>
<feature type="compositionally biased region" description="Basic and acidic residues" evidence="6">
    <location>
        <begin position="297"/>
        <end position="314"/>
    </location>
</feature>
<keyword evidence="7" id="KW-0812">Transmembrane</keyword>
<dbReference type="Pfam" id="PF01580">
    <property type="entry name" value="FtsK_SpoIIIE"/>
    <property type="match status" value="1"/>
</dbReference>
<feature type="compositionally biased region" description="Basic and acidic residues" evidence="6">
    <location>
        <begin position="263"/>
        <end position="280"/>
    </location>
</feature>
<dbReference type="PANTHER" id="PTHR22683">
    <property type="entry name" value="SPORULATION PROTEIN RELATED"/>
    <property type="match status" value="1"/>
</dbReference>
<feature type="domain" description="FtsK" evidence="8">
    <location>
        <begin position="518"/>
        <end position="708"/>
    </location>
</feature>
<dbReference type="SMART" id="SM00382">
    <property type="entry name" value="AAA"/>
    <property type="match status" value="1"/>
</dbReference>
<dbReference type="InterPro" id="IPR003593">
    <property type="entry name" value="AAA+_ATPase"/>
</dbReference>
<dbReference type="PROSITE" id="PS50901">
    <property type="entry name" value="FTSK"/>
    <property type="match status" value="1"/>
</dbReference>
<evidence type="ECO:0000256" key="3">
    <source>
        <dbReference type="ARBA" id="ARBA00022840"/>
    </source>
</evidence>
<dbReference type="Pfam" id="PF09397">
    <property type="entry name" value="FtsK_gamma"/>
    <property type="match status" value="1"/>
</dbReference>
<feature type="transmembrane region" description="Helical" evidence="7">
    <location>
        <begin position="7"/>
        <end position="25"/>
    </location>
</feature>
<dbReference type="SUPFAM" id="SSF46785">
    <property type="entry name" value="Winged helix' DNA-binding domain"/>
    <property type="match status" value="1"/>
</dbReference>
<organism evidence="9 10">
    <name type="scientific">Helicobacter pylori</name>
    <name type="common">Campylobacter pylori</name>
    <dbReference type="NCBI Taxonomy" id="210"/>
    <lineage>
        <taxon>Bacteria</taxon>
        <taxon>Pseudomonadati</taxon>
        <taxon>Campylobacterota</taxon>
        <taxon>Epsilonproteobacteria</taxon>
        <taxon>Campylobacterales</taxon>
        <taxon>Helicobacteraceae</taxon>
        <taxon>Helicobacter</taxon>
    </lineage>
</organism>
<evidence type="ECO:0000259" key="8">
    <source>
        <dbReference type="PROSITE" id="PS50901"/>
    </source>
</evidence>
<dbReference type="GO" id="GO:0005524">
    <property type="term" value="F:ATP binding"/>
    <property type="evidence" value="ECO:0007669"/>
    <property type="project" value="UniProtKB-UniRule"/>
</dbReference>
<dbReference type="InterPro" id="IPR027417">
    <property type="entry name" value="P-loop_NTPase"/>
</dbReference>
<dbReference type="Gene3D" id="1.10.10.10">
    <property type="entry name" value="Winged helix-like DNA-binding domain superfamily/Winged helix DNA-binding domain"/>
    <property type="match status" value="1"/>
</dbReference>
<evidence type="ECO:0000256" key="2">
    <source>
        <dbReference type="ARBA" id="ARBA00022741"/>
    </source>
</evidence>
<feature type="compositionally biased region" description="Polar residues" evidence="6">
    <location>
        <begin position="339"/>
        <end position="352"/>
    </location>
</feature>
<dbReference type="Gene3D" id="3.40.50.300">
    <property type="entry name" value="P-loop containing nucleotide triphosphate hydrolases"/>
    <property type="match status" value="1"/>
</dbReference>
<keyword evidence="4" id="KW-0238">DNA-binding</keyword>
<dbReference type="Proteomes" id="UP000198366">
    <property type="component" value="Chromosome I"/>
</dbReference>
<dbReference type="PANTHER" id="PTHR22683:SF41">
    <property type="entry name" value="DNA TRANSLOCASE FTSK"/>
    <property type="match status" value="1"/>
</dbReference>
<evidence type="ECO:0000313" key="10">
    <source>
        <dbReference type="Proteomes" id="UP000198366"/>
    </source>
</evidence>
<feature type="region of interest" description="Disordered" evidence="6">
    <location>
        <begin position="173"/>
        <end position="213"/>
    </location>
</feature>
<dbReference type="SUPFAM" id="SSF52540">
    <property type="entry name" value="P-loop containing nucleoside triphosphate hydrolases"/>
    <property type="match status" value="1"/>
</dbReference>
<dbReference type="Pfam" id="PF17854">
    <property type="entry name" value="FtsK_alpha"/>
    <property type="match status" value="1"/>
</dbReference>
<reference evidence="9 10" key="1">
    <citation type="submission" date="2016-12" db="EMBL/GenBank/DDBJ databases">
        <authorList>
            <person name="Song W.-J."/>
            <person name="Kurnit D.M."/>
        </authorList>
    </citation>
    <scope>NUCLEOTIDE SEQUENCE [LARGE SCALE GENOMIC DNA]</scope>
    <source>
        <strain evidence="9">BCM-300</strain>
    </source>
</reference>
<evidence type="ECO:0000256" key="1">
    <source>
        <dbReference type="ARBA" id="ARBA00006474"/>
    </source>
</evidence>
<evidence type="ECO:0000313" key="9">
    <source>
        <dbReference type="EMBL" id="SMA52353.1"/>
    </source>
</evidence>
<dbReference type="RefSeq" id="WP_172825091.1">
    <property type="nucleotide sequence ID" value="NZ_LT635456.1"/>
</dbReference>
<dbReference type="InterPro" id="IPR036390">
    <property type="entry name" value="WH_DNA-bd_sf"/>
</dbReference>
<keyword evidence="7" id="KW-0472">Membrane</keyword>
<feature type="transmembrane region" description="Helical" evidence="7">
    <location>
        <begin position="45"/>
        <end position="67"/>
    </location>
</feature>
<protein>
    <submittedName>
        <fullName evidence="9">Cell division protein</fullName>
    </submittedName>
</protein>
<dbReference type="SMART" id="SM00843">
    <property type="entry name" value="Ftsk_gamma"/>
    <property type="match status" value="1"/>
</dbReference>
<evidence type="ECO:0000256" key="6">
    <source>
        <dbReference type="SAM" id="MobiDB-lite"/>
    </source>
</evidence>
<dbReference type="InterPro" id="IPR036388">
    <property type="entry name" value="WH-like_DNA-bd_sf"/>
</dbReference>
<feature type="compositionally biased region" description="Basic and acidic residues" evidence="6">
    <location>
        <begin position="327"/>
        <end position="338"/>
    </location>
</feature>
<dbReference type="GO" id="GO:0051301">
    <property type="term" value="P:cell division"/>
    <property type="evidence" value="ECO:0007669"/>
    <property type="project" value="UniProtKB-KW"/>
</dbReference>
<gene>
    <name evidence="9" type="primary">ftsK</name>
    <name evidence="9" type="ORF">BCM300_00358</name>
</gene>
<dbReference type="EMBL" id="LT837687">
    <property type="protein sequence ID" value="SMA52353.1"/>
    <property type="molecule type" value="Genomic_DNA"/>
</dbReference>
<feature type="binding site" evidence="5">
    <location>
        <begin position="535"/>
        <end position="542"/>
    </location>
    <ligand>
        <name>ATP</name>
        <dbReference type="ChEBI" id="CHEBI:30616"/>
    </ligand>
</feature>
<keyword evidence="2 5" id="KW-0547">Nucleotide-binding</keyword>
<dbReference type="GO" id="GO:0003677">
    <property type="term" value="F:DNA binding"/>
    <property type="evidence" value="ECO:0007669"/>
    <property type="project" value="UniProtKB-KW"/>
</dbReference>
<keyword evidence="3 5" id="KW-0067">ATP-binding</keyword>
<keyword evidence="9" id="KW-0132">Cell division</keyword>